<evidence type="ECO:0000259" key="2">
    <source>
        <dbReference type="Pfam" id="PF13204"/>
    </source>
</evidence>
<dbReference type="OrthoDB" id="59486at2"/>
<feature type="domain" description="Apiosidase-like catalytic" evidence="2">
    <location>
        <begin position="42"/>
        <end position="370"/>
    </location>
</feature>
<reference evidence="3 4" key="1">
    <citation type="submission" date="2018-04" db="EMBL/GenBank/DDBJ databases">
        <title>Adhaeribacter sp. HMF7616 genome sequencing and assembly.</title>
        <authorList>
            <person name="Kang H."/>
            <person name="Kang J."/>
            <person name="Cha I."/>
            <person name="Kim H."/>
            <person name="Joh K."/>
        </authorList>
    </citation>
    <scope>NUCLEOTIDE SEQUENCE [LARGE SCALE GENOMIC DNA]</scope>
    <source>
        <strain evidence="3 4">HMF7616</strain>
    </source>
</reference>
<protein>
    <recommendedName>
        <fullName evidence="5">DUF4038 domain-containing protein</fullName>
    </recommendedName>
</protein>
<dbReference type="RefSeq" id="WP_115372989.1">
    <property type="nucleotide sequence ID" value="NZ_QASA01000001.1"/>
</dbReference>
<evidence type="ECO:0000313" key="4">
    <source>
        <dbReference type="Proteomes" id="UP000253919"/>
    </source>
</evidence>
<name>A0A369QFP7_9BACT</name>
<accession>A0A369QFP7</accession>
<dbReference type="PANTHER" id="PTHR37836">
    <property type="entry name" value="LMO1036 PROTEIN"/>
    <property type="match status" value="1"/>
</dbReference>
<feature type="domain" description="Putative collagen-binding" evidence="1">
    <location>
        <begin position="373"/>
        <end position="462"/>
    </location>
</feature>
<organism evidence="3 4">
    <name type="scientific">Adhaeribacter pallidiroseus</name>
    <dbReference type="NCBI Taxonomy" id="2072847"/>
    <lineage>
        <taxon>Bacteria</taxon>
        <taxon>Pseudomonadati</taxon>
        <taxon>Bacteroidota</taxon>
        <taxon>Cytophagia</taxon>
        <taxon>Cytophagales</taxon>
        <taxon>Hymenobacteraceae</taxon>
        <taxon>Adhaeribacter</taxon>
    </lineage>
</organism>
<dbReference type="AlphaFoldDB" id="A0A369QFP7"/>
<dbReference type="InterPro" id="IPR024749">
    <property type="entry name" value="Collagen-bd_put"/>
</dbReference>
<dbReference type="InterPro" id="IPR025277">
    <property type="entry name" value="Apiosidase-like_cat_dom"/>
</dbReference>
<dbReference type="EMBL" id="QASA01000001">
    <property type="protein sequence ID" value="RDC63741.1"/>
    <property type="molecule type" value="Genomic_DNA"/>
</dbReference>
<dbReference type="Proteomes" id="UP000253919">
    <property type="component" value="Unassembled WGS sequence"/>
</dbReference>
<evidence type="ECO:0000313" key="3">
    <source>
        <dbReference type="EMBL" id="RDC63741.1"/>
    </source>
</evidence>
<evidence type="ECO:0000259" key="1">
    <source>
        <dbReference type="Pfam" id="PF12904"/>
    </source>
</evidence>
<dbReference type="Pfam" id="PF12904">
    <property type="entry name" value="Collagen_bind_2"/>
    <property type="match status" value="1"/>
</dbReference>
<gene>
    <name evidence="3" type="ORF">AHMF7616_02349</name>
</gene>
<dbReference type="InterPro" id="IPR017853">
    <property type="entry name" value="GH"/>
</dbReference>
<evidence type="ECO:0008006" key="5">
    <source>
        <dbReference type="Google" id="ProtNLM"/>
    </source>
</evidence>
<keyword evidence="4" id="KW-1185">Reference proteome</keyword>
<dbReference type="Pfam" id="PF13204">
    <property type="entry name" value="Apiosidase"/>
    <property type="match status" value="1"/>
</dbReference>
<comment type="caution">
    <text evidence="3">The sequence shown here is derived from an EMBL/GenBank/DDBJ whole genome shotgun (WGS) entry which is preliminary data.</text>
</comment>
<dbReference type="SUPFAM" id="SSF51445">
    <property type="entry name" value="(Trans)glycosidases"/>
    <property type="match status" value="1"/>
</dbReference>
<dbReference type="PANTHER" id="PTHR37836:SF3">
    <property type="entry name" value="ENDOGLUCANASE"/>
    <property type="match status" value="1"/>
</dbReference>
<sequence length="477" mass="53852">MTLIFSLRLFTSRPLLWIVALTAFLLVTQVPAAKAQYQLKVSPNKRFILKENNQPFFYLGDTAWELFHRLDRENADKYLQDRADKGFTVIQAVVLAELDGLRDPNPYGQLPLVNNDPTKPNEEYFKHVDYIVNKAGSLGLYIGMLPTWGDKIFKDKWGEGPEIFNPQNAEAYGKYLGSRYKNKPVIWILGGDRNPRNEQDIVIWRAMAKGIVAGAGNNNQDKVLMTFHPQPKEKGGSSTWFHNDAWLDFNMFQTGHCRFSDVYEHISYDYNLANTKPTMDGEPIYEDHPVCFNTKENGYSKAYDVRRAAYLDLFAGAFGHTYGCHAIWQMNDAMGKNINGPLGPWSEAINLPGSSHMSHVRALIESRPILDRVPDQSLITSALEGGDRVQATRGKDYVFVYSTSGKPFTVNMGKITGTEVNAHWFDPRTGVSTPFGKFKNSGAQSFTPPSQGRDNDWVLILDDVAKAYVAPKVWKKS</sequence>
<dbReference type="Gene3D" id="3.20.20.80">
    <property type="entry name" value="Glycosidases"/>
    <property type="match status" value="1"/>
</dbReference>
<proteinExistence type="predicted"/>